<comment type="caution">
    <text evidence="1">The sequence shown here is derived from an EMBL/GenBank/DDBJ whole genome shotgun (WGS) entry which is preliminary data.</text>
</comment>
<dbReference type="EMBL" id="QJKJ01000144">
    <property type="protein sequence ID" value="RDY14058.1"/>
    <property type="molecule type" value="Genomic_DNA"/>
</dbReference>
<sequence length="63" mass="7420">MELEYEKVHNCKSFEEMWDTLSLAYEAISHQPKFLRQLPNIRPLPTEGLHNRGLEFGRDYALG</sequence>
<protein>
    <submittedName>
        <fullName evidence="1">Uncharacterized protein</fullName>
    </submittedName>
</protein>
<evidence type="ECO:0000313" key="2">
    <source>
        <dbReference type="Proteomes" id="UP000257109"/>
    </source>
</evidence>
<name>A0A371IGE2_MUCPR</name>
<proteinExistence type="predicted"/>
<evidence type="ECO:0000313" key="1">
    <source>
        <dbReference type="EMBL" id="RDY14058.1"/>
    </source>
</evidence>
<organism evidence="1 2">
    <name type="scientific">Mucuna pruriens</name>
    <name type="common">Velvet bean</name>
    <name type="synonym">Dolichos pruriens</name>
    <dbReference type="NCBI Taxonomy" id="157652"/>
    <lineage>
        <taxon>Eukaryota</taxon>
        <taxon>Viridiplantae</taxon>
        <taxon>Streptophyta</taxon>
        <taxon>Embryophyta</taxon>
        <taxon>Tracheophyta</taxon>
        <taxon>Spermatophyta</taxon>
        <taxon>Magnoliopsida</taxon>
        <taxon>eudicotyledons</taxon>
        <taxon>Gunneridae</taxon>
        <taxon>Pentapetalae</taxon>
        <taxon>rosids</taxon>
        <taxon>fabids</taxon>
        <taxon>Fabales</taxon>
        <taxon>Fabaceae</taxon>
        <taxon>Papilionoideae</taxon>
        <taxon>50 kb inversion clade</taxon>
        <taxon>NPAAA clade</taxon>
        <taxon>indigoferoid/millettioid clade</taxon>
        <taxon>Phaseoleae</taxon>
        <taxon>Mucuna</taxon>
    </lineage>
</organism>
<keyword evidence="2" id="KW-1185">Reference proteome</keyword>
<dbReference type="AlphaFoldDB" id="A0A371IGE2"/>
<accession>A0A371IGE2</accession>
<dbReference type="Proteomes" id="UP000257109">
    <property type="component" value="Unassembled WGS sequence"/>
</dbReference>
<gene>
    <name evidence="1" type="ORF">CR513_00937</name>
</gene>
<feature type="non-terminal residue" evidence="1">
    <location>
        <position position="1"/>
    </location>
</feature>
<reference evidence="1" key="1">
    <citation type="submission" date="2018-05" db="EMBL/GenBank/DDBJ databases">
        <title>Draft genome of Mucuna pruriens seed.</title>
        <authorList>
            <person name="Nnadi N.E."/>
            <person name="Vos R."/>
            <person name="Hasami M.H."/>
            <person name="Devisetty U.K."/>
            <person name="Aguiy J.C."/>
        </authorList>
    </citation>
    <scope>NUCLEOTIDE SEQUENCE [LARGE SCALE GENOMIC DNA]</scope>
    <source>
        <strain evidence="1">JCA_2017</strain>
    </source>
</reference>